<comment type="caution">
    <text evidence="2">The sequence shown here is derived from an EMBL/GenBank/DDBJ whole genome shotgun (WGS) entry which is preliminary data.</text>
</comment>
<feature type="region of interest" description="Disordered" evidence="1">
    <location>
        <begin position="1"/>
        <end position="25"/>
    </location>
</feature>
<evidence type="ECO:0000256" key="1">
    <source>
        <dbReference type="SAM" id="MobiDB-lite"/>
    </source>
</evidence>
<evidence type="ECO:0000313" key="3">
    <source>
        <dbReference type="Proteomes" id="UP001314170"/>
    </source>
</evidence>
<name>A0AAV1S0G7_9ROSI</name>
<gene>
    <name evidence="2" type="ORF">DCAF_LOCUS16360</name>
</gene>
<accession>A0AAV1S0G7</accession>
<sequence length="61" mass="6790">MNNVETNKLAHSENHSGQTVKRIHAPAKLKPEFNVVDSWNSLTQVTRPEPSRSSKPILIGV</sequence>
<protein>
    <submittedName>
        <fullName evidence="2">Uncharacterized protein</fullName>
    </submittedName>
</protein>
<keyword evidence="3" id="KW-1185">Reference proteome</keyword>
<organism evidence="2 3">
    <name type="scientific">Dovyalis caffra</name>
    <dbReference type="NCBI Taxonomy" id="77055"/>
    <lineage>
        <taxon>Eukaryota</taxon>
        <taxon>Viridiplantae</taxon>
        <taxon>Streptophyta</taxon>
        <taxon>Embryophyta</taxon>
        <taxon>Tracheophyta</taxon>
        <taxon>Spermatophyta</taxon>
        <taxon>Magnoliopsida</taxon>
        <taxon>eudicotyledons</taxon>
        <taxon>Gunneridae</taxon>
        <taxon>Pentapetalae</taxon>
        <taxon>rosids</taxon>
        <taxon>fabids</taxon>
        <taxon>Malpighiales</taxon>
        <taxon>Salicaceae</taxon>
        <taxon>Flacourtieae</taxon>
        <taxon>Dovyalis</taxon>
    </lineage>
</organism>
<dbReference type="EMBL" id="CAWUPB010001160">
    <property type="protein sequence ID" value="CAK7341589.1"/>
    <property type="molecule type" value="Genomic_DNA"/>
</dbReference>
<proteinExistence type="predicted"/>
<dbReference type="Proteomes" id="UP001314170">
    <property type="component" value="Unassembled WGS sequence"/>
</dbReference>
<evidence type="ECO:0000313" key="2">
    <source>
        <dbReference type="EMBL" id="CAK7341589.1"/>
    </source>
</evidence>
<reference evidence="2 3" key="1">
    <citation type="submission" date="2024-01" db="EMBL/GenBank/DDBJ databases">
        <authorList>
            <person name="Waweru B."/>
        </authorList>
    </citation>
    <scope>NUCLEOTIDE SEQUENCE [LARGE SCALE GENOMIC DNA]</scope>
</reference>
<dbReference type="AlphaFoldDB" id="A0AAV1S0G7"/>